<name>A0A1F6W722_9BACT</name>
<dbReference type="EMBL" id="MFUE01000012">
    <property type="protein sequence ID" value="OGI77691.1"/>
    <property type="molecule type" value="Genomic_DNA"/>
</dbReference>
<reference evidence="2 3" key="1">
    <citation type="journal article" date="2016" name="Nat. Commun.">
        <title>Thousands of microbial genomes shed light on interconnected biogeochemical processes in an aquifer system.</title>
        <authorList>
            <person name="Anantharaman K."/>
            <person name="Brown C.T."/>
            <person name="Hug L.A."/>
            <person name="Sharon I."/>
            <person name="Castelle C.J."/>
            <person name="Probst A.J."/>
            <person name="Thomas B.C."/>
            <person name="Singh A."/>
            <person name="Wilkins M.J."/>
            <person name="Karaoz U."/>
            <person name="Brodie E.L."/>
            <person name="Williams K.H."/>
            <person name="Hubbard S.S."/>
            <person name="Banfield J.F."/>
        </authorList>
    </citation>
    <scope>NUCLEOTIDE SEQUENCE [LARGE SCALE GENOMIC DNA]</scope>
</reference>
<keyword evidence="1" id="KW-0812">Transmembrane</keyword>
<evidence type="ECO:0000313" key="2">
    <source>
        <dbReference type="EMBL" id="OGI77691.1"/>
    </source>
</evidence>
<dbReference type="Proteomes" id="UP000177777">
    <property type="component" value="Unassembled WGS sequence"/>
</dbReference>
<sequence>MEEDKQNSNSNGPWWKEGVALWGEVSTWIFVPIVLTLIVGKYLDGRWGTEPKMLLILAGVGFLVTTYGIVKVIRNYMRKIKNGK</sequence>
<keyword evidence="1" id="KW-1133">Transmembrane helix</keyword>
<keyword evidence="1" id="KW-0472">Membrane</keyword>
<feature type="transmembrane region" description="Helical" evidence="1">
    <location>
        <begin position="21"/>
        <end position="42"/>
    </location>
</feature>
<feature type="transmembrane region" description="Helical" evidence="1">
    <location>
        <begin position="54"/>
        <end position="73"/>
    </location>
</feature>
<protein>
    <recommendedName>
        <fullName evidence="4">F0F1-ATPase subunit</fullName>
    </recommendedName>
</protein>
<dbReference type="STRING" id="1801754.A3D42_00195"/>
<evidence type="ECO:0008006" key="4">
    <source>
        <dbReference type="Google" id="ProtNLM"/>
    </source>
</evidence>
<proteinExistence type="predicted"/>
<evidence type="ECO:0000313" key="3">
    <source>
        <dbReference type="Proteomes" id="UP000177777"/>
    </source>
</evidence>
<gene>
    <name evidence="2" type="ORF">A3D42_00195</name>
</gene>
<comment type="caution">
    <text evidence="2">The sequence shown here is derived from an EMBL/GenBank/DDBJ whole genome shotgun (WGS) entry which is preliminary data.</text>
</comment>
<organism evidence="2 3">
    <name type="scientific">Candidatus Nomurabacteria bacterium RIFCSPHIGHO2_02_FULL_41_18</name>
    <dbReference type="NCBI Taxonomy" id="1801754"/>
    <lineage>
        <taxon>Bacteria</taxon>
        <taxon>Candidatus Nomuraibacteriota</taxon>
    </lineage>
</organism>
<dbReference type="AlphaFoldDB" id="A0A1F6W722"/>
<evidence type="ECO:0000256" key="1">
    <source>
        <dbReference type="SAM" id="Phobius"/>
    </source>
</evidence>
<accession>A0A1F6W722</accession>